<proteinExistence type="predicted"/>
<dbReference type="GO" id="GO:0003676">
    <property type="term" value="F:nucleic acid binding"/>
    <property type="evidence" value="ECO:0007669"/>
    <property type="project" value="InterPro"/>
</dbReference>
<evidence type="ECO:0000313" key="1">
    <source>
        <dbReference type="EMBL" id="QHU22103.1"/>
    </source>
</evidence>
<dbReference type="InterPro" id="IPR012337">
    <property type="entry name" value="RNaseH-like_sf"/>
</dbReference>
<dbReference type="EMBL" id="MN740996">
    <property type="protein sequence ID" value="QHU22103.1"/>
    <property type="molecule type" value="Genomic_DNA"/>
</dbReference>
<dbReference type="Gene3D" id="3.30.420.10">
    <property type="entry name" value="Ribonuclease H-like superfamily/Ribonuclease H"/>
    <property type="match status" value="1"/>
</dbReference>
<accession>A0A6C0KXX5</accession>
<dbReference type="SUPFAM" id="SSF53098">
    <property type="entry name" value="Ribonuclease H-like"/>
    <property type="match status" value="1"/>
</dbReference>
<organism evidence="1">
    <name type="scientific">viral metagenome</name>
    <dbReference type="NCBI Taxonomy" id="1070528"/>
    <lineage>
        <taxon>unclassified sequences</taxon>
        <taxon>metagenomes</taxon>
        <taxon>organismal metagenomes</taxon>
    </lineage>
</organism>
<protein>
    <submittedName>
        <fullName evidence="1">Uncharacterized protein</fullName>
    </submittedName>
</protein>
<reference evidence="1" key="1">
    <citation type="journal article" date="2020" name="Nature">
        <title>Giant virus diversity and host interactions through global metagenomics.</title>
        <authorList>
            <person name="Schulz F."/>
            <person name="Roux S."/>
            <person name="Paez-Espino D."/>
            <person name="Jungbluth S."/>
            <person name="Walsh D.A."/>
            <person name="Denef V.J."/>
            <person name="McMahon K.D."/>
            <person name="Konstantinidis K.T."/>
            <person name="Eloe-Fadrosh E.A."/>
            <person name="Kyrpides N.C."/>
            <person name="Woyke T."/>
        </authorList>
    </citation>
    <scope>NUCLEOTIDE SEQUENCE</scope>
    <source>
        <strain evidence="1">GVMAG-S-3300013286-35</strain>
    </source>
</reference>
<sequence length="259" mass="29202">MKVLSFDMGIRNLAFCLADVSGSNFTIQAWNNYDLLAGSDSQTASRCSCGGPPSWQDVDAIWCKKCVKAKKVVKACLPTTCVLTMKGLKELASTESWIAPKKPKKEDYMALLYTKYMVPYVKPKKTMKTDLNVILVAIEKFLDLHLSIFATSFIIRIENQPVFDAPTMKSVQIMLFSLLHHRLHAEYAWTGSIVFVHASKKTEEVQEKVDEAGGNYKARKDAAEDLVLAKVKEGPWREFFLSKKKRSDLADAFLMCLRS</sequence>
<name>A0A6C0KXX5_9ZZZZ</name>
<dbReference type="InterPro" id="IPR036397">
    <property type="entry name" value="RNaseH_sf"/>
</dbReference>
<dbReference type="AlphaFoldDB" id="A0A6C0KXX5"/>